<gene>
    <name evidence="4" type="ORF">ACFSXZ_09875</name>
</gene>
<accession>A0ABW5FV94</accession>
<evidence type="ECO:0000313" key="5">
    <source>
        <dbReference type="Proteomes" id="UP001597417"/>
    </source>
</evidence>
<evidence type="ECO:0000259" key="3">
    <source>
        <dbReference type="Pfam" id="PF01557"/>
    </source>
</evidence>
<keyword evidence="5" id="KW-1185">Reference proteome</keyword>
<dbReference type="InterPro" id="IPR051121">
    <property type="entry name" value="FAH"/>
</dbReference>
<comment type="caution">
    <text evidence="4">The sequence shown here is derived from an EMBL/GenBank/DDBJ whole genome shotgun (WGS) entry which is preliminary data.</text>
</comment>
<sequence>MTRPPSERHGKDIEDLIVDFSAEPPFALGRFSRDGQRPFDGLSLRGRVVPLQDTPAAGLAMFDDWDRLVDTLSNWSEDHGEDGVPVDELHTHAPVVPGGLFCSGANYREHVIELVVAQQIEQQPGEDKETLRSRAAAAMDERAAQGRPYAFVGLPSAICGPYDDVILPEYGTQHDWEVELGVVIGRTGRHVPRDRAFDHVAGYTIVNDITARDLVFRPDIPGIGSDWLASKNAPTFFPTGPYVVPAAFVDPADLGLVLRLNGEVMQNGRTSDMIFDVARLIEYVSTFTELRPGDLLITGSPAGNGAHHGRYLQPGDLLESEITGLGTQRNRCVAG</sequence>
<keyword evidence="4" id="KW-0378">Hydrolase</keyword>
<evidence type="ECO:0000256" key="1">
    <source>
        <dbReference type="ARBA" id="ARBA00010211"/>
    </source>
</evidence>
<dbReference type="Pfam" id="PF01557">
    <property type="entry name" value="FAA_hydrolase"/>
    <property type="match status" value="1"/>
</dbReference>
<dbReference type="GO" id="GO:0016787">
    <property type="term" value="F:hydrolase activity"/>
    <property type="evidence" value="ECO:0007669"/>
    <property type="project" value="UniProtKB-KW"/>
</dbReference>
<dbReference type="InterPro" id="IPR036663">
    <property type="entry name" value="Fumarylacetoacetase_C_sf"/>
</dbReference>
<reference evidence="5" key="1">
    <citation type="journal article" date="2019" name="Int. J. Syst. Evol. Microbiol.">
        <title>The Global Catalogue of Microorganisms (GCM) 10K type strain sequencing project: providing services to taxonomists for standard genome sequencing and annotation.</title>
        <authorList>
            <consortium name="The Broad Institute Genomics Platform"/>
            <consortium name="The Broad Institute Genome Sequencing Center for Infectious Disease"/>
            <person name="Wu L."/>
            <person name="Ma J."/>
        </authorList>
    </citation>
    <scope>NUCLEOTIDE SEQUENCE [LARGE SCALE GENOMIC DNA]</scope>
    <source>
        <strain evidence="5">CGMCC 4.7645</strain>
    </source>
</reference>
<dbReference type="SUPFAM" id="SSF56529">
    <property type="entry name" value="FAH"/>
    <property type="match status" value="1"/>
</dbReference>
<dbReference type="Gene3D" id="3.90.850.10">
    <property type="entry name" value="Fumarylacetoacetase-like, C-terminal domain"/>
    <property type="match status" value="1"/>
</dbReference>
<dbReference type="InterPro" id="IPR011234">
    <property type="entry name" value="Fumarylacetoacetase-like_C"/>
</dbReference>
<dbReference type="RefSeq" id="WP_378263594.1">
    <property type="nucleotide sequence ID" value="NZ_JBHUKR010000006.1"/>
</dbReference>
<protein>
    <submittedName>
        <fullName evidence="4">Fumarylacetoacetate hydrolase family protein</fullName>
    </submittedName>
</protein>
<proteinExistence type="inferred from homology"/>
<dbReference type="EMBL" id="JBHUKR010000006">
    <property type="protein sequence ID" value="MFD2416631.1"/>
    <property type="molecule type" value="Genomic_DNA"/>
</dbReference>
<feature type="domain" description="Fumarylacetoacetase-like C-terminal" evidence="3">
    <location>
        <begin position="101"/>
        <end position="331"/>
    </location>
</feature>
<evidence type="ECO:0000313" key="4">
    <source>
        <dbReference type="EMBL" id="MFD2416631.1"/>
    </source>
</evidence>
<keyword evidence="2" id="KW-0479">Metal-binding</keyword>
<evidence type="ECO:0000256" key="2">
    <source>
        <dbReference type="ARBA" id="ARBA00022723"/>
    </source>
</evidence>
<dbReference type="Proteomes" id="UP001597417">
    <property type="component" value="Unassembled WGS sequence"/>
</dbReference>
<dbReference type="PANTHER" id="PTHR42796">
    <property type="entry name" value="FUMARYLACETOACETATE HYDROLASE DOMAIN-CONTAINING PROTEIN 2A-RELATED"/>
    <property type="match status" value="1"/>
</dbReference>
<name>A0ABW5FV94_9PSEU</name>
<comment type="similarity">
    <text evidence="1">Belongs to the FAH family.</text>
</comment>
<dbReference type="PANTHER" id="PTHR42796:SF4">
    <property type="entry name" value="FUMARYLACETOACETATE HYDROLASE DOMAIN-CONTAINING PROTEIN 2A"/>
    <property type="match status" value="1"/>
</dbReference>
<organism evidence="4 5">
    <name type="scientific">Amycolatopsis pigmentata</name>
    <dbReference type="NCBI Taxonomy" id="450801"/>
    <lineage>
        <taxon>Bacteria</taxon>
        <taxon>Bacillati</taxon>
        <taxon>Actinomycetota</taxon>
        <taxon>Actinomycetes</taxon>
        <taxon>Pseudonocardiales</taxon>
        <taxon>Pseudonocardiaceae</taxon>
        <taxon>Amycolatopsis</taxon>
    </lineage>
</organism>